<name>A0A1R2C9Q6_9CILI</name>
<proteinExistence type="predicted"/>
<protein>
    <submittedName>
        <fullName evidence="1">Uncharacterized protein</fullName>
    </submittedName>
</protein>
<reference evidence="1 2" key="1">
    <citation type="submission" date="2016-11" db="EMBL/GenBank/DDBJ databases">
        <title>The macronuclear genome of Stentor coeruleus: a giant cell with tiny introns.</title>
        <authorList>
            <person name="Slabodnick M."/>
            <person name="Ruby J.G."/>
            <person name="Reiff S.B."/>
            <person name="Swart E.C."/>
            <person name="Gosai S."/>
            <person name="Prabakaran S."/>
            <person name="Witkowska E."/>
            <person name="Larue G.E."/>
            <person name="Fisher S."/>
            <person name="Freeman R.M."/>
            <person name="Gunawardena J."/>
            <person name="Chu W."/>
            <person name="Stover N.A."/>
            <person name="Gregory B.D."/>
            <person name="Nowacki M."/>
            <person name="Derisi J."/>
            <person name="Roy S.W."/>
            <person name="Marshall W.F."/>
            <person name="Sood P."/>
        </authorList>
    </citation>
    <scope>NUCLEOTIDE SEQUENCE [LARGE SCALE GENOMIC DNA]</scope>
    <source>
        <strain evidence="1">WM001</strain>
    </source>
</reference>
<gene>
    <name evidence="1" type="ORF">SteCoe_12859</name>
</gene>
<comment type="caution">
    <text evidence="1">The sequence shown here is derived from an EMBL/GenBank/DDBJ whole genome shotgun (WGS) entry which is preliminary data.</text>
</comment>
<dbReference type="Proteomes" id="UP000187209">
    <property type="component" value="Unassembled WGS sequence"/>
</dbReference>
<keyword evidence="2" id="KW-1185">Reference proteome</keyword>
<evidence type="ECO:0000313" key="1">
    <source>
        <dbReference type="EMBL" id="OMJ85733.1"/>
    </source>
</evidence>
<dbReference type="AlphaFoldDB" id="A0A1R2C9Q6"/>
<dbReference type="EMBL" id="MPUH01000227">
    <property type="protein sequence ID" value="OMJ85733.1"/>
    <property type="molecule type" value="Genomic_DNA"/>
</dbReference>
<accession>A0A1R2C9Q6</accession>
<sequence>MKIRNKLLRLDFDILESHKWKRLSNIIPEEKFTDFLEGVSKYYLEQKSEPTNIFSSVKFSTIVEIIEYNPFRSNKSTKISELSLIVHDLKKDCGMIENILKPSTNLYKIPEKLPASPMKTVLSCLNISRKIPCTPSLTTIPKSEKQIKFRTLTRALSFAKQKKINQMIPGKTRLEVRVKF</sequence>
<evidence type="ECO:0000313" key="2">
    <source>
        <dbReference type="Proteomes" id="UP000187209"/>
    </source>
</evidence>
<organism evidence="1 2">
    <name type="scientific">Stentor coeruleus</name>
    <dbReference type="NCBI Taxonomy" id="5963"/>
    <lineage>
        <taxon>Eukaryota</taxon>
        <taxon>Sar</taxon>
        <taxon>Alveolata</taxon>
        <taxon>Ciliophora</taxon>
        <taxon>Postciliodesmatophora</taxon>
        <taxon>Heterotrichea</taxon>
        <taxon>Heterotrichida</taxon>
        <taxon>Stentoridae</taxon>
        <taxon>Stentor</taxon>
    </lineage>
</organism>